<protein>
    <recommendedName>
        <fullName evidence="10">Plexin domain-containing protein 2</fullName>
    </recommendedName>
</protein>
<evidence type="ECO:0000256" key="3">
    <source>
        <dbReference type="ARBA" id="ARBA00022729"/>
    </source>
</evidence>
<feature type="compositionally biased region" description="Low complexity" evidence="5">
    <location>
        <begin position="90"/>
        <end position="111"/>
    </location>
</feature>
<feature type="compositionally biased region" description="Polar residues" evidence="5">
    <location>
        <begin position="112"/>
        <end position="128"/>
    </location>
</feature>
<dbReference type="Gene3D" id="3.30.1680.10">
    <property type="entry name" value="ligand-binding face of the semaphorins, domain 2"/>
    <property type="match status" value="1"/>
</dbReference>
<dbReference type="OrthoDB" id="6285106at2759"/>
<feature type="region of interest" description="Disordered" evidence="5">
    <location>
        <begin position="52"/>
        <end position="128"/>
    </location>
</feature>
<evidence type="ECO:0000256" key="2">
    <source>
        <dbReference type="ARBA" id="ARBA00022692"/>
    </source>
</evidence>
<gene>
    <name evidence="8" type="ORF">MEDL_18519</name>
</gene>
<proteinExistence type="predicted"/>
<feature type="transmembrane region" description="Helical" evidence="6">
    <location>
        <begin position="449"/>
        <end position="472"/>
    </location>
</feature>
<keyword evidence="9" id="KW-1185">Reference proteome</keyword>
<feature type="compositionally biased region" description="Polar residues" evidence="5">
    <location>
        <begin position="72"/>
        <end position="89"/>
    </location>
</feature>
<dbReference type="Proteomes" id="UP000683360">
    <property type="component" value="Unassembled WGS sequence"/>
</dbReference>
<evidence type="ECO:0008006" key="10">
    <source>
        <dbReference type="Google" id="ProtNLM"/>
    </source>
</evidence>
<keyword evidence="4 6" id="KW-1133">Transmembrane helix</keyword>
<feature type="signal peptide" evidence="7">
    <location>
        <begin position="1"/>
        <end position="27"/>
    </location>
</feature>
<feature type="compositionally biased region" description="Low complexity" evidence="5">
    <location>
        <begin position="52"/>
        <end position="71"/>
    </location>
</feature>
<keyword evidence="2 6" id="KW-0812">Transmembrane</keyword>
<keyword evidence="3 7" id="KW-0732">Signal</keyword>
<comment type="caution">
    <text evidence="8">The sequence shown here is derived from an EMBL/GenBank/DDBJ whole genome shotgun (WGS) entry which is preliminary data.</text>
</comment>
<reference evidence="8" key="1">
    <citation type="submission" date="2021-03" db="EMBL/GenBank/DDBJ databases">
        <authorList>
            <person name="Bekaert M."/>
        </authorList>
    </citation>
    <scope>NUCLEOTIDE SEQUENCE</scope>
</reference>
<evidence type="ECO:0000256" key="7">
    <source>
        <dbReference type="SAM" id="SignalP"/>
    </source>
</evidence>
<dbReference type="PANTHER" id="PTHR13055:SF12">
    <property type="entry name" value="LD40707P"/>
    <property type="match status" value="1"/>
</dbReference>
<dbReference type="GO" id="GO:0016020">
    <property type="term" value="C:membrane"/>
    <property type="evidence" value="ECO:0007669"/>
    <property type="project" value="UniProtKB-SubCell"/>
</dbReference>
<dbReference type="PROSITE" id="PS51257">
    <property type="entry name" value="PROKAR_LIPOPROTEIN"/>
    <property type="match status" value="1"/>
</dbReference>
<name>A0A8S3R8F1_MYTED</name>
<accession>A0A8S3R8F1</accession>
<comment type="subcellular location">
    <subcellularLocation>
        <location evidence="1">Membrane</location>
        <topology evidence="1">Single-pass type I membrane protein</topology>
    </subcellularLocation>
</comment>
<dbReference type="PANTHER" id="PTHR13055">
    <property type="entry name" value="TUMOR ENDOTHELIAL MARKER 7 RELATED"/>
    <property type="match status" value="1"/>
</dbReference>
<evidence type="ECO:0000313" key="9">
    <source>
        <dbReference type="Proteomes" id="UP000683360"/>
    </source>
</evidence>
<dbReference type="InterPro" id="IPR031152">
    <property type="entry name" value="PLXDC"/>
</dbReference>
<dbReference type="EMBL" id="CAJPWZ010000935">
    <property type="protein sequence ID" value="CAG2204047.1"/>
    <property type="molecule type" value="Genomic_DNA"/>
</dbReference>
<evidence type="ECO:0000256" key="1">
    <source>
        <dbReference type="ARBA" id="ARBA00004479"/>
    </source>
</evidence>
<feature type="chain" id="PRO_5035806424" description="Plexin domain-containing protein 2" evidence="7">
    <location>
        <begin position="28"/>
        <end position="519"/>
    </location>
</feature>
<evidence type="ECO:0000313" key="8">
    <source>
        <dbReference type="EMBL" id="CAG2204047.1"/>
    </source>
</evidence>
<organism evidence="8 9">
    <name type="scientific">Mytilus edulis</name>
    <name type="common">Blue mussel</name>
    <dbReference type="NCBI Taxonomy" id="6550"/>
    <lineage>
        <taxon>Eukaryota</taxon>
        <taxon>Metazoa</taxon>
        <taxon>Spiralia</taxon>
        <taxon>Lophotrochozoa</taxon>
        <taxon>Mollusca</taxon>
        <taxon>Bivalvia</taxon>
        <taxon>Autobranchia</taxon>
        <taxon>Pteriomorphia</taxon>
        <taxon>Mytilida</taxon>
        <taxon>Mytiloidea</taxon>
        <taxon>Mytilidae</taxon>
        <taxon>Mytilinae</taxon>
        <taxon>Mytilus</taxon>
    </lineage>
</organism>
<dbReference type="AlphaFoldDB" id="A0A8S3R8F1"/>
<sequence>MKTIKLNISAAYQVLFILFTVVACCKSVRHEEEKYITHVKYREHKLVKRAVSGTNTTDSTDNLNTTLGTDSSNTTQSVVDNTSRGSDVATTTNSYETTNNTTSTVTPETTTQNLPTGQTEVPSITNTTTDHHTYYKSRIFSDPNGAYWNELHGHTRHSLSNDKHLVYSFVTISFEFPFYGHMIQKFAITPLGFLYMSSFTHRQLDYAYTHYIAPLMANFDTIGNHSEILYKDNGNSFVIEWRDIELNDQTEKGNYTFQVTLFQNGTIMFVYKSIPDTNISAENWPVKIGLSDAFYYDANSFFGKIRYIVKYHTVEFNLTSLEDNKVVILDPVPTCNLATTCEECTTLKIDFECSWCSSVSRCSDSLDRHKQEWLNNKCDSNAITDNSSCYAHRFNHQGLALTMIHRDLYLPQMIRMTKSVKSSKSMIIILQDSIKSSKSGERDGAKKTALIVVPMVAAVVLIVVFIIGWVFYARANPTTKSGQFLIKNRPSQLKEKFHNVSFFNSETGQKFEYTMTCLT</sequence>
<evidence type="ECO:0000256" key="6">
    <source>
        <dbReference type="SAM" id="Phobius"/>
    </source>
</evidence>
<keyword evidence="6" id="KW-0472">Membrane</keyword>
<evidence type="ECO:0000256" key="4">
    <source>
        <dbReference type="ARBA" id="ARBA00022989"/>
    </source>
</evidence>
<evidence type="ECO:0000256" key="5">
    <source>
        <dbReference type="SAM" id="MobiDB-lite"/>
    </source>
</evidence>